<feature type="chain" id="PRO_5046180839" description="Lipocalin-like domain-containing protein" evidence="1">
    <location>
        <begin position="23"/>
        <end position="143"/>
    </location>
</feature>
<gene>
    <name evidence="2" type="ORF">GCM10023187_54420</name>
</gene>
<organism evidence="2 3">
    <name type="scientific">Nibrella viscosa</name>
    <dbReference type="NCBI Taxonomy" id="1084524"/>
    <lineage>
        <taxon>Bacteria</taxon>
        <taxon>Pseudomonadati</taxon>
        <taxon>Bacteroidota</taxon>
        <taxon>Cytophagia</taxon>
        <taxon>Cytophagales</taxon>
        <taxon>Spirosomataceae</taxon>
        <taxon>Nibrella</taxon>
    </lineage>
</organism>
<comment type="caution">
    <text evidence="2">The sequence shown here is derived from an EMBL/GenBank/DDBJ whole genome shotgun (WGS) entry which is preliminary data.</text>
</comment>
<evidence type="ECO:0008006" key="4">
    <source>
        <dbReference type="Google" id="ProtNLM"/>
    </source>
</evidence>
<evidence type="ECO:0000313" key="2">
    <source>
        <dbReference type="EMBL" id="GAA4419779.1"/>
    </source>
</evidence>
<sequence length="143" mass="16202">MVQIPCQRISFFFSVCLLLVVAACQEKPFTLGQGAPQLVGTWRLTERADSRDTLFTVRSVPALPVQSITFTADGAVSSQGKELEYYRPARYYRLETGPTSSLIRFYIGQNHANFTQALSLRSDTLDLLPLCERPCYLRFVRSR</sequence>
<keyword evidence="3" id="KW-1185">Reference proteome</keyword>
<proteinExistence type="predicted"/>
<evidence type="ECO:0000313" key="3">
    <source>
        <dbReference type="Proteomes" id="UP001500936"/>
    </source>
</evidence>
<dbReference type="Proteomes" id="UP001500936">
    <property type="component" value="Unassembled WGS sequence"/>
</dbReference>
<evidence type="ECO:0000256" key="1">
    <source>
        <dbReference type="SAM" id="SignalP"/>
    </source>
</evidence>
<keyword evidence="1" id="KW-0732">Signal</keyword>
<dbReference type="RefSeq" id="WP_345271225.1">
    <property type="nucleotide sequence ID" value="NZ_BAABHB010000019.1"/>
</dbReference>
<protein>
    <recommendedName>
        <fullName evidence="4">Lipocalin-like domain-containing protein</fullName>
    </recommendedName>
</protein>
<feature type="signal peptide" evidence="1">
    <location>
        <begin position="1"/>
        <end position="22"/>
    </location>
</feature>
<name>A0ABP8KZI3_9BACT</name>
<dbReference type="EMBL" id="BAABHB010000019">
    <property type="protein sequence ID" value="GAA4419779.1"/>
    <property type="molecule type" value="Genomic_DNA"/>
</dbReference>
<accession>A0ABP8KZI3</accession>
<reference evidence="3" key="1">
    <citation type="journal article" date="2019" name="Int. J. Syst. Evol. Microbiol.">
        <title>The Global Catalogue of Microorganisms (GCM) 10K type strain sequencing project: providing services to taxonomists for standard genome sequencing and annotation.</title>
        <authorList>
            <consortium name="The Broad Institute Genomics Platform"/>
            <consortium name="The Broad Institute Genome Sequencing Center for Infectious Disease"/>
            <person name="Wu L."/>
            <person name="Ma J."/>
        </authorList>
    </citation>
    <scope>NUCLEOTIDE SEQUENCE [LARGE SCALE GENOMIC DNA]</scope>
    <source>
        <strain evidence="3">JCM 17925</strain>
    </source>
</reference>